<protein>
    <recommendedName>
        <fullName evidence="2">SPOR domain-containing protein</fullName>
    </recommendedName>
</protein>
<reference evidence="4 6" key="2">
    <citation type="submission" date="2020-08" db="EMBL/GenBank/DDBJ databases">
        <title>Sequencing the genomes of 1000 actinobacteria strains.</title>
        <authorList>
            <person name="Klenk H.-P."/>
        </authorList>
    </citation>
    <scope>NUCLEOTIDE SEQUENCE [LARGE SCALE GENOMIC DNA]</scope>
    <source>
        <strain evidence="4 6">DSM 105783</strain>
    </source>
</reference>
<dbReference type="AlphaFoldDB" id="A0A1L2ZKT2"/>
<keyword evidence="5" id="KW-1185">Reference proteome</keyword>
<feature type="compositionally biased region" description="Basic and acidic residues" evidence="1">
    <location>
        <begin position="45"/>
        <end position="57"/>
    </location>
</feature>
<evidence type="ECO:0000256" key="1">
    <source>
        <dbReference type="SAM" id="MobiDB-lite"/>
    </source>
</evidence>
<proteinExistence type="predicted"/>
<reference evidence="3 5" key="1">
    <citation type="submission" date="2016-11" db="EMBL/GenBank/DDBJ databases">
        <title>Genome sequencing of Zhihengliuella aestuarii B18 antagonistic to Plasmodiophora brassicae.</title>
        <authorList>
            <person name="Luo Y."/>
        </authorList>
    </citation>
    <scope>NUCLEOTIDE SEQUENCE [LARGE SCALE GENOMIC DNA]</scope>
    <source>
        <strain evidence="3 5">B18</strain>
    </source>
</reference>
<name>A0A1L2ZKT2_9MICC</name>
<dbReference type="EMBL" id="JACHDR010000001">
    <property type="protein sequence ID" value="MBB5513771.1"/>
    <property type="molecule type" value="Genomic_DNA"/>
</dbReference>
<evidence type="ECO:0000313" key="3">
    <source>
        <dbReference type="EMBL" id="APF39746.1"/>
    </source>
</evidence>
<dbReference type="Proteomes" id="UP000183530">
    <property type="component" value="Chromosome"/>
</dbReference>
<dbReference type="Pfam" id="PF05036">
    <property type="entry name" value="SPOR"/>
    <property type="match status" value="1"/>
</dbReference>
<dbReference type="GO" id="GO:0042834">
    <property type="term" value="F:peptidoglycan binding"/>
    <property type="evidence" value="ECO:0007669"/>
    <property type="project" value="InterPro"/>
</dbReference>
<dbReference type="STRING" id="556325.BHE16_00480"/>
<organism evidence="3 5">
    <name type="scientific">Neomicrococcus aestuarii</name>
    <dbReference type="NCBI Taxonomy" id="556325"/>
    <lineage>
        <taxon>Bacteria</taxon>
        <taxon>Bacillati</taxon>
        <taxon>Actinomycetota</taxon>
        <taxon>Actinomycetes</taxon>
        <taxon>Micrococcales</taxon>
        <taxon>Micrococcaceae</taxon>
        <taxon>Neomicrococcus</taxon>
    </lineage>
</organism>
<evidence type="ECO:0000313" key="6">
    <source>
        <dbReference type="Proteomes" id="UP000580797"/>
    </source>
</evidence>
<dbReference type="RefSeq" id="WP_071893220.1">
    <property type="nucleotide sequence ID" value="NZ_BAAARH010000008.1"/>
</dbReference>
<dbReference type="Proteomes" id="UP000580797">
    <property type="component" value="Unassembled WGS sequence"/>
</dbReference>
<dbReference type="KEGG" id="nae:BHE16_00480"/>
<gene>
    <name evidence="3" type="ORF">BHE16_00480</name>
    <name evidence="4" type="ORF">HD598_002458</name>
</gene>
<dbReference type="InterPro" id="IPR007730">
    <property type="entry name" value="SPOR-like_dom"/>
</dbReference>
<sequence length="65" mass="7317">MSDDAVTPDAPQGDFWYNVETGEVEVGAQSDWTKLLGPYASREEAQKAMDKVHRNNDAWDDEEEA</sequence>
<accession>A0A1L2ZKT2</accession>
<evidence type="ECO:0000259" key="2">
    <source>
        <dbReference type="Pfam" id="PF05036"/>
    </source>
</evidence>
<feature type="region of interest" description="Disordered" evidence="1">
    <location>
        <begin position="45"/>
        <end position="65"/>
    </location>
</feature>
<feature type="domain" description="SPOR" evidence="2">
    <location>
        <begin position="23"/>
        <end position="56"/>
    </location>
</feature>
<dbReference type="OrthoDB" id="3268477at2"/>
<evidence type="ECO:0000313" key="4">
    <source>
        <dbReference type="EMBL" id="MBB5513771.1"/>
    </source>
</evidence>
<evidence type="ECO:0000313" key="5">
    <source>
        <dbReference type="Proteomes" id="UP000183530"/>
    </source>
</evidence>
<dbReference type="EMBL" id="CP018135">
    <property type="protein sequence ID" value="APF39746.1"/>
    <property type="molecule type" value="Genomic_DNA"/>
</dbReference>